<dbReference type="RefSeq" id="WP_245210281.1">
    <property type="nucleotide sequence ID" value="NZ_JAGGKS010000001.1"/>
</dbReference>
<dbReference type="EMBL" id="JAGGKS010000001">
    <property type="protein sequence ID" value="MBP1924754.1"/>
    <property type="molecule type" value="Genomic_DNA"/>
</dbReference>
<reference evidence="1 2" key="1">
    <citation type="submission" date="2021-03" db="EMBL/GenBank/DDBJ databases">
        <title>Genomic Encyclopedia of Type Strains, Phase IV (KMG-IV): sequencing the most valuable type-strain genomes for metagenomic binning, comparative biology and taxonomic classification.</title>
        <authorList>
            <person name="Goeker M."/>
        </authorList>
    </citation>
    <scope>NUCLEOTIDE SEQUENCE [LARGE SCALE GENOMIC DNA]</scope>
    <source>
        <strain evidence="1 2">DSM 24004</strain>
    </source>
</reference>
<keyword evidence="2" id="KW-1185">Reference proteome</keyword>
<proteinExistence type="predicted"/>
<evidence type="ECO:0000313" key="1">
    <source>
        <dbReference type="EMBL" id="MBP1924754.1"/>
    </source>
</evidence>
<evidence type="ECO:0000313" key="2">
    <source>
        <dbReference type="Proteomes" id="UP001519342"/>
    </source>
</evidence>
<accession>A0ABS4GAP6</accession>
<protein>
    <submittedName>
        <fullName evidence="1">Glutaredoxin-related protein</fullName>
    </submittedName>
</protein>
<dbReference type="Proteomes" id="UP001519342">
    <property type="component" value="Unassembled WGS sequence"/>
</dbReference>
<name>A0ABS4GAP6_9FIRM</name>
<sequence length="66" mass="8007">MQNDISYLYLDITENMFNLKRFLKFRDNYEVFNEIKLNNRVGLPCIVVNNGEEIIFDIEKNLYKLK</sequence>
<comment type="caution">
    <text evidence="1">The sequence shown here is derived from an EMBL/GenBank/DDBJ whole genome shotgun (WGS) entry which is preliminary data.</text>
</comment>
<gene>
    <name evidence="1" type="ORF">J2Z76_000607</name>
</gene>
<organism evidence="1 2">
    <name type="scientific">Sedimentibacter acidaminivorans</name>
    <dbReference type="NCBI Taxonomy" id="913099"/>
    <lineage>
        <taxon>Bacteria</taxon>
        <taxon>Bacillati</taxon>
        <taxon>Bacillota</taxon>
        <taxon>Tissierellia</taxon>
        <taxon>Sedimentibacter</taxon>
    </lineage>
</organism>